<name>A0A2T5IZU6_9GAMM</name>
<comment type="caution">
    <text evidence="1">The sequence shown here is derived from an EMBL/GenBank/DDBJ whole genome shotgun (WGS) entry which is preliminary data.</text>
</comment>
<gene>
    <name evidence="1" type="ORF">C8N29_106119</name>
</gene>
<protein>
    <submittedName>
        <fullName evidence="1">Uncharacterized protein</fullName>
    </submittedName>
</protein>
<dbReference type="Proteomes" id="UP000244223">
    <property type="component" value="Unassembled WGS sequence"/>
</dbReference>
<organism evidence="1 2">
    <name type="scientific">Agitococcus lubricus</name>
    <dbReference type="NCBI Taxonomy" id="1077255"/>
    <lineage>
        <taxon>Bacteria</taxon>
        <taxon>Pseudomonadati</taxon>
        <taxon>Pseudomonadota</taxon>
        <taxon>Gammaproteobacteria</taxon>
        <taxon>Moraxellales</taxon>
        <taxon>Moraxellaceae</taxon>
        <taxon>Agitococcus</taxon>
    </lineage>
</organism>
<proteinExistence type="predicted"/>
<dbReference type="AlphaFoldDB" id="A0A2T5IZU6"/>
<keyword evidence="2" id="KW-1185">Reference proteome</keyword>
<evidence type="ECO:0000313" key="1">
    <source>
        <dbReference type="EMBL" id="PTQ89588.1"/>
    </source>
</evidence>
<evidence type="ECO:0000313" key="2">
    <source>
        <dbReference type="Proteomes" id="UP000244223"/>
    </source>
</evidence>
<sequence>MIYLHKIKMLDKNKKDKCPAFKSIKNSAILNKEQRYKSPKNSSLPLT</sequence>
<accession>A0A2T5IZU6</accession>
<dbReference type="EMBL" id="QAON01000006">
    <property type="protein sequence ID" value="PTQ89588.1"/>
    <property type="molecule type" value="Genomic_DNA"/>
</dbReference>
<reference evidence="1 2" key="1">
    <citation type="submission" date="2018-04" db="EMBL/GenBank/DDBJ databases">
        <title>Genomic Encyclopedia of Archaeal and Bacterial Type Strains, Phase II (KMG-II): from individual species to whole genera.</title>
        <authorList>
            <person name="Goeker M."/>
        </authorList>
    </citation>
    <scope>NUCLEOTIDE SEQUENCE [LARGE SCALE GENOMIC DNA]</scope>
    <source>
        <strain evidence="1 2">DSM 5822</strain>
    </source>
</reference>